<protein>
    <submittedName>
        <fullName evidence="2">Uncharacterized protein</fullName>
    </submittedName>
</protein>
<sequence length="68" mass="8358">MPDKKAAKVMTRWTPQRKRPKGRPKKRWIDCVEEDMRRMGKITNWRRTAKLQDNRRDIVEEAKTHKRL</sequence>
<keyword evidence="3" id="KW-1185">Reference proteome</keyword>
<organism evidence="2 3">
    <name type="scientific">Iphiclides podalirius</name>
    <name type="common">scarce swallowtail</name>
    <dbReference type="NCBI Taxonomy" id="110791"/>
    <lineage>
        <taxon>Eukaryota</taxon>
        <taxon>Metazoa</taxon>
        <taxon>Ecdysozoa</taxon>
        <taxon>Arthropoda</taxon>
        <taxon>Hexapoda</taxon>
        <taxon>Insecta</taxon>
        <taxon>Pterygota</taxon>
        <taxon>Neoptera</taxon>
        <taxon>Endopterygota</taxon>
        <taxon>Lepidoptera</taxon>
        <taxon>Glossata</taxon>
        <taxon>Ditrysia</taxon>
        <taxon>Papilionoidea</taxon>
        <taxon>Papilionidae</taxon>
        <taxon>Papilioninae</taxon>
        <taxon>Iphiclides</taxon>
    </lineage>
</organism>
<name>A0ABN8J0G7_9NEOP</name>
<gene>
    <name evidence="2" type="ORF">IPOD504_LOCUS15668</name>
</gene>
<reference evidence="2" key="1">
    <citation type="submission" date="2022-03" db="EMBL/GenBank/DDBJ databases">
        <authorList>
            <person name="Martin H S."/>
        </authorList>
    </citation>
    <scope>NUCLEOTIDE SEQUENCE</scope>
</reference>
<proteinExistence type="predicted"/>
<accession>A0ABN8J0G7</accession>
<feature type="region of interest" description="Disordered" evidence="1">
    <location>
        <begin position="1"/>
        <end position="26"/>
    </location>
</feature>
<evidence type="ECO:0000313" key="3">
    <source>
        <dbReference type="Proteomes" id="UP000837857"/>
    </source>
</evidence>
<feature type="non-terminal residue" evidence="2">
    <location>
        <position position="68"/>
    </location>
</feature>
<dbReference type="Proteomes" id="UP000837857">
    <property type="component" value="Chromosome 7"/>
</dbReference>
<dbReference type="EMBL" id="OW152819">
    <property type="protein sequence ID" value="CAH2073502.1"/>
    <property type="molecule type" value="Genomic_DNA"/>
</dbReference>
<feature type="compositionally biased region" description="Basic residues" evidence="1">
    <location>
        <begin position="15"/>
        <end position="26"/>
    </location>
</feature>
<evidence type="ECO:0000313" key="2">
    <source>
        <dbReference type="EMBL" id="CAH2073502.1"/>
    </source>
</evidence>
<evidence type="ECO:0000256" key="1">
    <source>
        <dbReference type="SAM" id="MobiDB-lite"/>
    </source>
</evidence>